<keyword evidence="1" id="KW-0812">Transmembrane</keyword>
<proteinExistence type="predicted"/>
<dbReference type="RefSeq" id="WP_216470479.1">
    <property type="nucleotide sequence ID" value="NZ_JAHLQI010000004.1"/>
</dbReference>
<evidence type="ECO:0000256" key="1">
    <source>
        <dbReference type="SAM" id="Phobius"/>
    </source>
</evidence>
<keyword evidence="1" id="KW-0472">Membrane</keyword>
<evidence type="ECO:0000313" key="2">
    <source>
        <dbReference type="EMBL" id="MBU5490787.1"/>
    </source>
</evidence>
<evidence type="ECO:0008006" key="4">
    <source>
        <dbReference type="Google" id="ProtNLM"/>
    </source>
</evidence>
<dbReference type="EMBL" id="JAHLQI010000004">
    <property type="protein sequence ID" value="MBU5490787.1"/>
    <property type="molecule type" value="Genomic_DNA"/>
</dbReference>
<dbReference type="Proteomes" id="UP000783588">
    <property type="component" value="Unassembled WGS sequence"/>
</dbReference>
<feature type="transmembrane region" description="Helical" evidence="1">
    <location>
        <begin position="29"/>
        <end position="49"/>
    </location>
</feature>
<gene>
    <name evidence="2" type="ORF">KQI75_09205</name>
</gene>
<name>A0ABS6ESV7_9FIRM</name>
<evidence type="ECO:0000313" key="3">
    <source>
        <dbReference type="Proteomes" id="UP000783588"/>
    </source>
</evidence>
<reference evidence="2 3" key="1">
    <citation type="submission" date="2021-06" db="EMBL/GenBank/DDBJ databases">
        <authorList>
            <person name="Sun Q."/>
            <person name="Li D."/>
        </authorList>
    </citation>
    <scope>NUCLEOTIDE SEQUENCE [LARGE SCALE GENOMIC DNA]</scope>
    <source>
        <strain evidence="2 3">MSJd-7</strain>
    </source>
</reference>
<keyword evidence="3" id="KW-1185">Reference proteome</keyword>
<feature type="transmembrane region" description="Helical" evidence="1">
    <location>
        <begin position="5"/>
        <end position="23"/>
    </location>
</feature>
<protein>
    <recommendedName>
        <fullName evidence="4">MATE family efflux transporter</fullName>
    </recommendedName>
</protein>
<accession>A0ABS6ESV7</accession>
<organism evidence="2 3">
    <name type="scientific">Butyricicoccus intestinisimiae</name>
    <dbReference type="NCBI Taxonomy" id="2841509"/>
    <lineage>
        <taxon>Bacteria</taxon>
        <taxon>Bacillati</taxon>
        <taxon>Bacillota</taxon>
        <taxon>Clostridia</taxon>
        <taxon>Eubacteriales</taxon>
        <taxon>Butyricicoccaceae</taxon>
        <taxon>Butyricicoccus</taxon>
    </lineage>
</organism>
<sequence>MCITLLNMFAIRLLFLYIAMQIFDTVYDVALIFPATWVTTALCVSIYYFSGKWKRDWSESASPRTA</sequence>
<comment type="caution">
    <text evidence="2">The sequence shown here is derived from an EMBL/GenBank/DDBJ whole genome shotgun (WGS) entry which is preliminary data.</text>
</comment>
<keyword evidence="1" id="KW-1133">Transmembrane helix</keyword>